<sequence length="190" mass="21485">MFLNKEVSPISLGRTTQFLDANYGLPTTRTLIILFLLARRKEKKGQNMAILQLGLIIFDLLMDILFVITNARVVDWLYIPKFLEWFSQNGKVASTFTLLAGADIEGACLSVCLEDIPQLFIQRNTINYDIIPLFTLISSKEPELKGKINKGSDVPIPEPSVGKINDVNDEHKVVIKDDQFKACIFNILRQ</sequence>
<keyword evidence="3" id="KW-1185">Reference proteome</keyword>
<organism evidence="2 3">
    <name type="scientific">Funneliformis mosseae</name>
    <name type="common">Endomycorrhizal fungus</name>
    <name type="synonym">Glomus mosseae</name>
    <dbReference type="NCBI Taxonomy" id="27381"/>
    <lineage>
        <taxon>Eukaryota</taxon>
        <taxon>Fungi</taxon>
        <taxon>Fungi incertae sedis</taxon>
        <taxon>Mucoromycota</taxon>
        <taxon>Glomeromycotina</taxon>
        <taxon>Glomeromycetes</taxon>
        <taxon>Glomerales</taxon>
        <taxon>Glomeraceae</taxon>
        <taxon>Funneliformis</taxon>
    </lineage>
</organism>
<name>A0A9N9GFW5_FUNMO</name>
<gene>
    <name evidence="2" type="ORF">FMOSSE_LOCUS9069</name>
</gene>
<proteinExistence type="predicted"/>
<keyword evidence="1" id="KW-0472">Membrane</keyword>
<keyword evidence="1" id="KW-1133">Transmembrane helix</keyword>
<evidence type="ECO:0000313" key="2">
    <source>
        <dbReference type="EMBL" id="CAG8603382.1"/>
    </source>
</evidence>
<dbReference type="AlphaFoldDB" id="A0A9N9GFW5"/>
<dbReference type="Proteomes" id="UP000789375">
    <property type="component" value="Unassembled WGS sequence"/>
</dbReference>
<dbReference type="EMBL" id="CAJVPP010002532">
    <property type="protein sequence ID" value="CAG8603382.1"/>
    <property type="molecule type" value="Genomic_DNA"/>
</dbReference>
<feature type="transmembrane region" description="Helical" evidence="1">
    <location>
        <begin position="50"/>
        <end position="68"/>
    </location>
</feature>
<accession>A0A9N9GFW5</accession>
<evidence type="ECO:0000313" key="3">
    <source>
        <dbReference type="Proteomes" id="UP000789375"/>
    </source>
</evidence>
<protein>
    <submittedName>
        <fullName evidence="2">4448_t:CDS:1</fullName>
    </submittedName>
</protein>
<comment type="caution">
    <text evidence="2">The sequence shown here is derived from an EMBL/GenBank/DDBJ whole genome shotgun (WGS) entry which is preliminary data.</text>
</comment>
<evidence type="ECO:0000256" key="1">
    <source>
        <dbReference type="SAM" id="Phobius"/>
    </source>
</evidence>
<reference evidence="2" key="1">
    <citation type="submission" date="2021-06" db="EMBL/GenBank/DDBJ databases">
        <authorList>
            <person name="Kallberg Y."/>
            <person name="Tangrot J."/>
            <person name="Rosling A."/>
        </authorList>
    </citation>
    <scope>NUCLEOTIDE SEQUENCE</scope>
    <source>
        <strain evidence="2">87-6 pot B 2015</strain>
    </source>
</reference>
<feature type="transmembrane region" description="Helical" evidence="1">
    <location>
        <begin position="20"/>
        <end position="38"/>
    </location>
</feature>
<keyword evidence="1" id="KW-0812">Transmembrane</keyword>